<dbReference type="AlphaFoldDB" id="A0A5N5MEH8"/>
<name>A0A5N5MEH8_PANHP</name>
<evidence type="ECO:0000259" key="5">
    <source>
        <dbReference type="PROSITE" id="PS50998"/>
    </source>
</evidence>
<feature type="domain" description="Gla" evidence="5">
    <location>
        <begin position="124"/>
        <end position="170"/>
    </location>
</feature>
<comment type="caution">
    <text evidence="6">The sequence shown here is derived from an EMBL/GenBank/DDBJ whole genome shotgun (WGS) entry which is preliminary data.</text>
</comment>
<keyword evidence="1" id="KW-1015">Disulfide bond</keyword>
<evidence type="ECO:0000256" key="4">
    <source>
        <dbReference type="SAM" id="SignalP"/>
    </source>
</evidence>
<gene>
    <name evidence="6" type="ORF">PHYPO_G00039830</name>
</gene>
<evidence type="ECO:0000256" key="3">
    <source>
        <dbReference type="SAM" id="Phobius"/>
    </source>
</evidence>
<protein>
    <recommendedName>
        <fullName evidence="5">Gla domain-containing protein</fullName>
    </recommendedName>
</protein>
<dbReference type="SUPFAM" id="SSF57630">
    <property type="entry name" value="GLA-domain"/>
    <property type="match status" value="1"/>
</dbReference>
<keyword evidence="3" id="KW-0472">Membrane</keyword>
<organism evidence="6 7">
    <name type="scientific">Pangasianodon hypophthalmus</name>
    <name type="common">Striped catfish</name>
    <name type="synonym">Helicophagus hypophthalmus</name>
    <dbReference type="NCBI Taxonomy" id="310915"/>
    <lineage>
        <taxon>Eukaryota</taxon>
        <taxon>Metazoa</taxon>
        <taxon>Chordata</taxon>
        <taxon>Craniata</taxon>
        <taxon>Vertebrata</taxon>
        <taxon>Euteleostomi</taxon>
        <taxon>Actinopterygii</taxon>
        <taxon>Neopterygii</taxon>
        <taxon>Teleostei</taxon>
        <taxon>Ostariophysi</taxon>
        <taxon>Siluriformes</taxon>
        <taxon>Pangasiidae</taxon>
        <taxon>Pangasianodon</taxon>
    </lineage>
</organism>
<dbReference type="PANTHER" id="PTHR24278">
    <property type="entry name" value="COAGULATION FACTOR"/>
    <property type="match status" value="1"/>
</dbReference>
<dbReference type="PROSITE" id="PS50998">
    <property type="entry name" value="GLA_2"/>
    <property type="match status" value="1"/>
</dbReference>
<dbReference type="GO" id="GO:0005509">
    <property type="term" value="F:calcium ion binding"/>
    <property type="evidence" value="ECO:0007669"/>
    <property type="project" value="InterPro"/>
</dbReference>
<evidence type="ECO:0000313" key="7">
    <source>
        <dbReference type="Proteomes" id="UP000327468"/>
    </source>
</evidence>
<sequence>MWLNWSCCFSSTRFQLKCRCLNLLLFGFWIRNSGLSAEKTHLHTLHFRFSSQDVCKARMLCVTDKMVGFTELCFGLMSVFHLALAGCVNNNNNNNNNNDNDNNDRNVFLHETSADSFLSRSLLYNSWDFELVTAGNLERECMEEICSYEEAREVFEDNQKTETFWKSYVSSHVATPRVDVSGLVAGVVAVVVLFIIVLVLSCYCCKKKRKPVRRSGSVPVRMAADGRPAPETVPLSDIAAPGLPSYNEALNRSGQHDAPPPPYSGVESSAPAEPQPDE</sequence>
<keyword evidence="7" id="KW-1185">Reference proteome</keyword>
<dbReference type="PRINTS" id="PR00001">
    <property type="entry name" value="GLABLOOD"/>
</dbReference>
<feature type="region of interest" description="Disordered" evidence="2">
    <location>
        <begin position="216"/>
        <end position="278"/>
    </location>
</feature>
<keyword evidence="3" id="KW-0812">Transmembrane</keyword>
<dbReference type="Pfam" id="PF00594">
    <property type="entry name" value="Gla"/>
    <property type="match status" value="1"/>
</dbReference>
<feature type="signal peptide" evidence="4">
    <location>
        <begin position="1"/>
        <end position="37"/>
    </location>
</feature>
<dbReference type="FunFam" id="4.10.740.10:FF:000001">
    <property type="entry name" value="vitamin K-dependent protein S"/>
    <property type="match status" value="1"/>
</dbReference>
<dbReference type="GO" id="GO:0005615">
    <property type="term" value="C:extracellular space"/>
    <property type="evidence" value="ECO:0007669"/>
    <property type="project" value="TreeGrafter"/>
</dbReference>
<dbReference type="EMBL" id="VFJC01000014">
    <property type="protein sequence ID" value="KAB5553540.1"/>
    <property type="molecule type" value="Genomic_DNA"/>
</dbReference>
<keyword evidence="3" id="KW-1133">Transmembrane helix</keyword>
<proteinExistence type="predicted"/>
<dbReference type="PROSITE" id="PS00011">
    <property type="entry name" value="GLA_1"/>
    <property type="match status" value="1"/>
</dbReference>
<dbReference type="InterPro" id="IPR000294">
    <property type="entry name" value="GLA_domain"/>
</dbReference>
<dbReference type="Gene3D" id="4.10.740.10">
    <property type="entry name" value="Coagulation Factor IX"/>
    <property type="match status" value="1"/>
</dbReference>
<evidence type="ECO:0000313" key="6">
    <source>
        <dbReference type="EMBL" id="KAB5553540.1"/>
    </source>
</evidence>
<keyword evidence="4" id="KW-0732">Signal</keyword>
<dbReference type="InterPro" id="IPR035972">
    <property type="entry name" value="GLA-like_dom_SF"/>
</dbReference>
<reference evidence="6 7" key="1">
    <citation type="submission" date="2019-06" db="EMBL/GenBank/DDBJ databases">
        <title>A chromosome-scale genome assembly of the striped catfish, Pangasianodon hypophthalmus.</title>
        <authorList>
            <person name="Wen M."/>
            <person name="Zahm M."/>
            <person name="Roques C."/>
            <person name="Cabau C."/>
            <person name="Klopp C."/>
            <person name="Donnadieu C."/>
            <person name="Jouanno E."/>
            <person name="Avarre J.-C."/>
            <person name="Campet M."/>
            <person name="Ha T.T.T."/>
            <person name="Dugue R."/>
            <person name="Lampietro C."/>
            <person name="Louis A."/>
            <person name="Herpin A."/>
            <person name="Echchiki A."/>
            <person name="Berthelot C."/>
            <person name="Parey E."/>
            <person name="Roest-Crollius H."/>
            <person name="Braasch I."/>
            <person name="Postlethwait J."/>
            <person name="Bobe J."/>
            <person name="Montfort J."/>
            <person name="Bouchez O."/>
            <person name="Begum T."/>
            <person name="Schartl M."/>
            <person name="Guiguen Y."/>
        </authorList>
    </citation>
    <scope>NUCLEOTIDE SEQUENCE [LARGE SCALE GENOMIC DNA]</scope>
    <source>
        <strain evidence="6 7">Indonesia</strain>
        <tissue evidence="6">Blood</tissue>
    </source>
</reference>
<dbReference type="PANTHER" id="PTHR24278:SF38">
    <property type="entry name" value="TRANSMEMBRANE GAMMA-CARBOXYGLUTAMIC ACID PROTEIN 4"/>
    <property type="match status" value="1"/>
</dbReference>
<dbReference type="GO" id="GO:0005886">
    <property type="term" value="C:plasma membrane"/>
    <property type="evidence" value="ECO:0007669"/>
    <property type="project" value="TreeGrafter"/>
</dbReference>
<feature type="chain" id="PRO_5024337232" description="Gla domain-containing protein" evidence="4">
    <location>
        <begin position="38"/>
        <end position="278"/>
    </location>
</feature>
<evidence type="ECO:0000256" key="1">
    <source>
        <dbReference type="ARBA" id="ARBA00023157"/>
    </source>
</evidence>
<accession>A0A5N5MEH8</accession>
<evidence type="ECO:0000256" key="2">
    <source>
        <dbReference type="SAM" id="MobiDB-lite"/>
    </source>
</evidence>
<dbReference type="InterPro" id="IPR050442">
    <property type="entry name" value="Peptidase_S1_coag_factors"/>
</dbReference>
<dbReference type="InterPro" id="IPR017857">
    <property type="entry name" value="Coagulation_fac-like_Gla_dom"/>
</dbReference>
<feature type="transmembrane region" description="Helical" evidence="3">
    <location>
        <begin position="183"/>
        <end position="205"/>
    </location>
</feature>
<dbReference type="Proteomes" id="UP000327468">
    <property type="component" value="Chromosome 13"/>
</dbReference>
<dbReference type="SMART" id="SM00069">
    <property type="entry name" value="GLA"/>
    <property type="match status" value="1"/>
</dbReference>